<keyword evidence="1" id="KW-0456">Lyase</keyword>
<dbReference type="EMBL" id="MG976688">
    <property type="protein sequence ID" value="AXY63547.1"/>
    <property type="molecule type" value="Genomic_DNA"/>
</dbReference>
<accession>A0A385I0T6</accession>
<dbReference type="InterPro" id="IPR016024">
    <property type="entry name" value="ARM-type_fold"/>
</dbReference>
<dbReference type="Gene3D" id="1.25.10.10">
    <property type="entry name" value="Leucine-rich Repeat Variant"/>
    <property type="match status" value="2"/>
</dbReference>
<dbReference type="RefSeq" id="YP_009530858.1">
    <property type="nucleotide sequence ID" value="NC_039737.1"/>
</dbReference>
<dbReference type="SUPFAM" id="SSF48371">
    <property type="entry name" value="ARM repeat"/>
    <property type="match status" value="1"/>
</dbReference>
<keyword evidence="1" id="KW-0934">Plastid</keyword>
<dbReference type="GO" id="GO:0016829">
    <property type="term" value="F:lyase activity"/>
    <property type="evidence" value="ECO:0007669"/>
    <property type="project" value="UniProtKB-KW"/>
</dbReference>
<gene>
    <name evidence="1" type="primary">cpcE</name>
    <name evidence="1" type="ORF">PMNZ_616</name>
</gene>
<dbReference type="SMART" id="SM00567">
    <property type="entry name" value="EZ_HEAT"/>
    <property type="match status" value="6"/>
</dbReference>
<sequence length="286" mass="31882">MNRRPNEMNENHQPLYDINRSSKPLSEAEALFWLKQDNDISMQYYAAWWLGRNRSTHPDTVPLLCKALDQRQKIESTSTDSNKVAYNAARALGKLNNRAAVPRLLQALQEDDYKLKEASARSLGDLRIEDAVEPLMKILAGGPQVAGSVQENSPRLKEPCESILEALGNIGCSNPEVLSILKSFSDHDRPIIRGAACRALLQLTGDTCWANILTELLSHHQLQVRRSILIDIGAIGWRPALKPIMKTLAENSLKLIALRGLIENSSPSHPQDPSINEILLSMDQLL</sequence>
<dbReference type="InterPro" id="IPR004155">
    <property type="entry name" value="PBS_lyase_HEAT"/>
</dbReference>
<evidence type="ECO:0000313" key="1">
    <source>
        <dbReference type="EMBL" id="AXY63547.1"/>
    </source>
</evidence>
<proteinExistence type="predicted"/>
<dbReference type="InterPro" id="IPR011989">
    <property type="entry name" value="ARM-like"/>
</dbReference>
<dbReference type="GeneID" id="38331486"/>
<dbReference type="Pfam" id="PF13646">
    <property type="entry name" value="HEAT_2"/>
    <property type="match status" value="1"/>
</dbReference>
<name>A0A385I0T6_9EUKA</name>
<dbReference type="PANTHER" id="PTHR12697:SF5">
    <property type="entry name" value="DEOXYHYPUSINE HYDROXYLASE"/>
    <property type="match status" value="1"/>
</dbReference>
<geneLocation type="plastid" evidence="1"/>
<dbReference type="AlphaFoldDB" id="A0A385I0T6"/>
<dbReference type="GO" id="GO:0016491">
    <property type="term" value="F:oxidoreductase activity"/>
    <property type="evidence" value="ECO:0007669"/>
    <property type="project" value="TreeGrafter"/>
</dbReference>
<dbReference type="Pfam" id="PF03130">
    <property type="entry name" value="HEAT_PBS"/>
    <property type="match status" value="1"/>
</dbReference>
<protein>
    <submittedName>
        <fullName evidence="1">Phycocyanin alpha phycocyanobilin lyase</fullName>
    </submittedName>
</protein>
<organism evidence="1">
    <name type="scientific">Paulinella micropora</name>
    <dbReference type="NCBI Taxonomy" id="1928728"/>
    <lineage>
        <taxon>Eukaryota</taxon>
        <taxon>Sar</taxon>
        <taxon>Rhizaria</taxon>
        <taxon>Cercozoa</taxon>
        <taxon>Imbricatea</taxon>
        <taxon>Silicofilosea</taxon>
        <taxon>Euglyphida</taxon>
        <taxon>Paulinellidae</taxon>
        <taxon>Paulinella</taxon>
    </lineage>
</organism>
<reference evidence="1" key="1">
    <citation type="submission" date="2018-02" db="EMBL/GenBank/DDBJ databases">
        <title>Genome reduction pattern in chromatophore genome of Paulinella.</title>
        <authorList>
            <person name="Lhee D."/>
            <person name="Yoon H.S."/>
        </authorList>
    </citation>
    <scope>NUCLEOTIDE SEQUENCE</scope>
    <source>
        <strain evidence="1">NZ27</strain>
    </source>
</reference>
<dbReference type="PANTHER" id="PTHR12697">
    <property type="entry name" value="PBS LYASE HEAT-LIKE PROTEIN"/>
    <property type="match status" value="1"/>
</dbReference>